<dbReference type="AlphaFoldDB" id="A0A165BYA7"/>
<dbReference type="Proteomes" id="UP000076871">
    <property type="component" value="Unassembled WGS sequence"/>
</dbReference>
<dbReference type="GeneID" id="63826932"/>
<evidence type="ECO:0000313" key="2">
    <source>
        <dbReference type="Proteomes" id="UP000076871"/>
    </source>
</evidence>
<sequence>MPLRSVNPHESLDHAVQDAADAGIQWQPLPLDVKRSQNLQLQLSAFATSSDVLSIPCWYAPPTGLQATSHSHEPICRVLQRLLLAT</sequence>
<proteinExistence type="predicted"/>
<accession>A0A165BYA7</accession>
<organism evidence="1 2">
    <name type="scientific">Laetiporus sulphureus 93-53</name>
    <dbReference type="NCBI Taxonomy" id="1314785"/>
    <lineage>
        <taxon>Eukaryota</taxon>
        <taxon>Fungi</taxon>
        <taxon>Dikarya</taxon>
        <taxon>Basidiomycota</taxon>
        <taxon>Agaricomycotina</taxon>
        <taxon>Agaricomycetes</taxon>
        <taxon>Polyporales</taxon>
        <taxon>Laetiporus</taxon>
    </lineage>
</organism>
<reference evidence="1 2" key="1">
    <citation type="journal article" date="2016" name="Mol. Biol. Evol.">
        <title>Comparative Genomics of Early-Diverging Mushroom-Forming Fungi Provides Insights into the Origins of Lignocellulose Decay Capabilities.</title>
        <authorList>
            <person name="Nagy L.G."/>
            <person name="Riley R."/>
            <person name="Tritt A."/>
            <person name="Adam C."/>
            <person name="Daum C."/>
            <person name="Floudas D."/>
            <person name="Sun H."/>
            <person name="Yadav J.S."/>
            <person name="Pangilinan J."/>
            <person name="Larsson K.H."/>
            <person name="Matsuura K."/>
            <person name="Barry K."/>
            <person name="Labutti K."/>
            <person name="Kuo R."/>
            <person name="Ohm R.A."/>
            <person name="Bhattacharya S.S."/>
            <person name="Shirouzu T."/>
            <person name="Yoshinaga Y."/>
            <person name="Martin F.M."/>
            <person name="Grigoriev I.V."/>
            <person name="Hibbett D.S."/>
        </authorList>
    </citation>
    <scope>NUCLEOTIDE SEQUENCE [LARGE SCALE GENOMIC DNA]</scope>
    <source>
        <strain evidence="1 2">93-53</strain>
    </source>
</reference>
<dbReference type="EMBL" id="KV427658">
    <property type="protein sequence ID" value="KZT01870.1"/>
    <property type="molecule type" value="Genomic_DNA"/>
</dbReference>
<protein>
    <submittedName>
        <fullName evidence="1">Uncharacterized protein</fullName>
    </submittedName>
</protein>
<name>A0A165BYA7_9APHY</name>
<gene>
    <name evidence="1" type="ORF">LAESUDRAFT_730766</name>
</gene>
<dbReference type="RefSeq" id="XP_040759610.1">
    <property type="nucleotide sequence ID" value="XM_040909903.1"/>
</dbReference>
<dbReference type="InParanoid" id="A0A165BYA7"/>
<evidence type="ECO:0000313" key="1">
    <source>
        <dbReference type="EMBL" id="KZT01870.1"/>
    </source>
</evidence>
<keyword evidence="2" id="KW-1185">Reference proteome</keyword>